<dbReference type="InterPro" id="IPR018094">
    <property type="entry name" value="Thymidylate_kinase"/>
</dbReference>
<evidence type="ECO:0000256" key="8">
    <source>
        <dbReference type="ARBA" id="ARBA00048743"/>
    </source>
</evidence>
<dbReference type="PROSITE" id="PS01331">
    <property type="entry name" value="THYMIDYLATE_KINASE"/>
    <property type="match status" value="1"/>
</dbReference>
<dbReference type="PANTHER" id="PTHR10344:SF4">
    <property type="entry name" value="UMP-CMP KINASE 2, MITOCHONDRIAL"/>
    <property type="match status" value="1"/>
</dbReference>
<dbReference type="InterPro" id="IPR039430">
    <property type="entry name" value="Thymidylate_kin-like_dom"/>
</dbReference>
<evidence type="ECO:0000259" key="9">
    <source>
        <dbReference type="Pfam" id="PF02223"/>
    </source>
</evidence>
<gene>
    <name evidence="10" type="ORF">UFOPK2938_00371</name>
</gene>
<keyword evidence="6" id="KW-0418">Kinase</keyword>
<keyword evidence="7" id="KW-0067">ATP-binding</keyword>
<dbReference type="InterPro" id="IPR027417">
    <property type="entry name" value="P-loop_NTPase"/>
</dbReference>
<dbReference type="GO" id="GO:0005829">
    <property type="term" value="C:cytosol"/>
    <property type="evidence" value="ECO:0007669"/>
    <property type="project" value="TreeGrafter"/>
</dbReference>
<dbReference type="AlphaFoldDB" id="A0A6J6VUX7"/>
<evidence type="ECO:0000256" key="5">
    <source>
        <dbReference type="ARBA" id="ARBA00022741"/>
    </source>
</evidence>
<dbReference type="InterPro" id="IPR018095">
    <property type="entry name" value="Thymidylate_kin_CS"/>
</dbReference>
<feature type="domain" description="Thymidylate kinase-like" evidence="9">
    <location>
        <begin position="16"/>
        <end position="202"/>
    </location>
</feature>
<evidence type="ECO:0000256" key="3">
    <source>
        <dbReference type="ARBA" id="ARBA00022679"/>
    </source>
</evidence>
<dbReference type="PANTHER" id="PTHR10344">
    <property type="entry name" value="THYMIDYLATE KINASE"/>
    <property type="match status" value="1"/>
</dbReference>
<accession>A0A6J6VUX7</accession>
<dbReference type="Pfam" id="PF02223">
    <property type="entry name" value="Thymidylate_kin"/>
    <property type="match status" value="1"/>
</dbReference>
<dbReference type="HAMAP" id="MF_00165">
    <property type="entry name" value="Thymidylate_kinase"/>
    <property type="match status" value="1"/>
</dbReference>
<evidence type="ECO:0000256" key="6">
    <source>
        <dbReference type="ARBA" id="ARBA00022777"/>
    </source>
</evidence>
<comment type="catalytic activity">
    <reaction evidence="8">
        <text>dTMP + ATP = dTDP + ADP</text>
        <dbReference type="Rhea" id="RHEA:13517"/>
        <dbReference type="ChEBI" id="CHEBI:30616"/>
        <dbReference type="ChEBI" id="CHEBI:58369"/>
        <dbReference type="ChEBI" id="CHEBI:63528"/>
        <dbReference type="ChEBI" id="CHEBI:456216"/>
        <dbReference type="EC" id="2.7.4.9"/>
    </reaction>
</comment>
<keyword evidence="5" id="KW-0547">Nucleotide-binding</keyword>
<evidence type="ECO:0000313" key="10">
    <source>
        <dbReference type="EMBL" id="CAB4775226.1"/>
    </source>
</evidence>
<dbReference type="NCBIfam" id="TIGR00041">
    <property type="entry name" value="DTMP_kinase"/>
    <property type="match status" value="1"/>
</dbReference>
<dbReference type="GO" id="GO:0006227">
    <property type="term" value="P:dUDP biosynthetic process"/>
    <property type="evidence" value="ECO:0007669"/>
    <property type="project" value="TreeGrafter"/>
</dbReference>
<name>A0A6J6VUX7_9ZZZZ</name>
<dbReference type="CDD" id="cd01672">
    <property type="entry name" value="TMPK"/>
    <property type="match status" value="1"/>
</dbReference>
<proteinExistence type="inferred from homology"/>
<dbReference type="FunFam" id="3.40.50.300:FF:000225">
    <property type="entry name" value="Thymidylate kinase"/>
    <property type="match status" value="1"/>
</dbReference>
<sequence>MTTEASSLPTGIFVVFEGGEGSGKTTQIARLVAFMRAKNLTVVTTREPGGTVVGQSIRALLLDPATGELSPRTEALLYAADRAEHVAAVIAPALSNGDVVLSDRYIDSSLAYQGAGRELKLDDVALLSQWATDSLVPDLTVVLDIDPRVGMSRFEGADRLEALSLDFHDRVRQGFLDLAAHEPSRYLVVDATQSPDGVESLIQARIVELLDQA</sequence>
<evidence type="ECO:0000256" key="7">
    <source>
        <dbReference type="ARBA" id="ARBA00022840"/>
    </source>
</evidence>
<evidence type="ECO:0000256" key="4">
    <source>
        <dbReference type="ARBA" id="ARBA00022727"/>
    </source>
</evidence>
<evidence type="ECO:0000256" key="2">
    <source>
        <dbReference type="ARBA" id="ARBA00012980"/>
    </source>
</evidence>
<dbReference type="SUPFAM" id="SSF52540">
    <property type="entry name" value="P-loop containing nucleoside triphosphate hydrolases"/>
    <property type="match status" value="1"/>
</dbReference>
<dbReference type="EMBL" id="CAEZZX010000052">
    <property type="protein sequence ID" value="CAB4775226.1"/>
    <property type="molecule type" value="Genomic_DNA"/>
</dbReference>
<keyword evidence="4" id="KW-0545">Nucleotide biosynthesis</keyword>
<dbReference type="Gene3D" id="3.40.50.300">
    <property type="entry name" value="P-loop containing nucleotide triphosphate hydrolases"/>
    <property type="match status" value="1"/>
</dbReference>
<dbReference type="GO" id="GO:0005524">
    <property type="term" value="F:ATP binding"/>
    <property type="evidence" value="ECO:0007669"/>
    <property type="project" value="UniProtKB-KW"/>
</dbReference>
<organism evidence="10">
    <name type="scientific">freshwater metagenome</name>
    <dbReference type="NCBI Taxonomy" id="449393"/>
    <lineage>
        <taxon>unclassified sequences</taxon>
        <taxon>metagenomes</taxon>
        <taxon>ecological metagenomes</taxon>
    </lineage>
</organism>
<dbReference type="GO" id="GO:0006233">
    <property type="term" value="P:dTDP biosynthetic process"/>
    <property type="evidence" value="ECO:0007669"/>
    <property type="project" value="InterPro"/>
</dbReference>
<protein>
    <recommendedName>
        <fullName evidence="2">dTMP kinase</fullName>
        <ecNumber evidence="2">2.7.4.9</ecNumber>
    </recommendedName>
</protein>
<keyword evidence="3" id="KW-0808">Transferase</keyword>
<evidence type="ECO:0000256" key="1">
    <source>
        <dbReference type="ARBA" id="ARBA00009776"/>
    </source>
</evidence>
<dbReference type="GO" id="GO:0004798">
    <property type="term" value="F:dTMP kinase activity"/>
    <property type="evidence" value="ECO:0007669"/>
    <property type="project" value="UniProtKB-EC"/>
</dbReference>
<dbReference type="GO" id="GO:0006235">
    <property type="term" value="P:dTTP biosynthetic process"/>
    <property type="evidence" value="ECO:0007669"/>
    <property type="project" value="TreeGrafter"/>
</dbReference>
<reference evidence="10" key="1">
    <citation type="submission" date="2020-05" db="EMBL/GenBank/DDBJ databases">
        <authorList>
            <person name="Chiriac C."/>
            <person name="Salcher M."/>
            <person name="Ghai R."/>
            <person name="Kavagutti S V."/>
        </authorList>
    </citation>
    <scope>NUCLEOTIDE SEQUENCE</scope>
</reference>
<dbReference type="EC" id="2.7.4.9" evidence="2"/>
<comment type="similarity">
    <text evidence="1">Belongs to the thymidylate kinase family.</text>
</comment>